<keyword evidence="3" id="KW-1185">Reference proteome</keyword>
<dbReference type="KEGG" id="kfl:Kfla_0841"/>
<dbReference type="Proteomes" id="UP000007967">
    <property type="component" value="Chromosome"/>
</dbReference>
<dbReference type="Pfam" id="PF13560">
    <property type="entry name" value="HTH_31"/>
    <property type="match status" value="1"/>
</dbReference>
<dbReference type="eggNOG" id="COG1396">
    <property type="taxonomic scope" value="Bacteria"/>
</dbReference>
<dbReference type="SMART" id="SM00530">
    <property type="entry name" value="HTH_XRE"/>
    <property type="match status" value="1"/>
</dbReference>
<reference evidence="2 3" key="2">
    <citation type="journal article" date="2010" name="Stand. Genomic Sci.">
        <title>Complete genome sequence of Kribbella flavida type strain (IFO 14399).</title>
        <authorList>
            <person name="Pukall R."/>
            <person name="Lapidus A."/>
            <person name="Glavina Del Rio T."/>
            <person name="Copeland A."/>
            <person name="Tice H."/>
            <person name="Cheng J.-F."/>
            <person name="Lucas S."/>
            <person name="Chen F."/>
            <person name="Nolan M."/>
            <person name="LaButti K."/>
            <person name="Pati A."/>
            <person name="Ivanova N."/>
            <person name="Mavrommatis K."/>
            <person name="Mikhailova N."/>
            <person name="Pitluck S."/>
            <person name="Bruce D."/>
            <person name="Goodwin L."/>
            <person name="Land M."/>
            <person name="Hauser L."/>
            <person name="Chang Y.-J."/>
            <person name="Jeffries C.D."/>
            <person name="Chen A."/>
            <person name="Palaniappan K."/>
            <person name="Chain P."/>
            <person name="Rohde M."/>
            <person name="Goeker M."/>
            <person name="Bristow J."/>
            <person name="Eisen J.A."/>
            <person name="Markowitz V."/>
            <person name="Hugenholtz P."/>
            <person name="Kyrpides N.C."/>
            <person name="Klenk H.-P."/>
            <person name="Brettin T."/>
        </authorList>
    </citation>
    <scope>NUCLEOTIDE SEQUENCE [LARGE SCALE GENOMIC DNA]</scope>
    <source>
        <strain evidence="3">DSM 17836 / JCM 10339 / NBRC 14399</strain>
    </source>
</reference>
<dbReference type="CDD" id="cd00093">
    <property type="entry name" value="HTH_XRE"/>
    <property type="match status" value="1"/>
</dbReference>
<dbReference type="GO" id="GO:0003677">
    <property type="term" value="F:DNA binding"/>
    <property type="evidence" value="ECO:0007669"/>
    <property type="project" value="InterPro"/>
</dbReference>
<dbReference type="EMBL" id="CP001736">
    <property type="protein sequence ID" value="ADB29950.1"/>
    <property type="molecule type" value="Genomic_DNA"/>
</dbReference>
<protein>
    <submittedName>
        <fullName evidence="2">Helix-turn-helix domain protein</fullName>
    </submittedName>
</protein>
<sequence length="205" mass="22505">MSTTPNSATRKAQEALGLRLRELRKDAGLTGRELAAATGWHFTRVSKLEHGVQAPSNEDIRLWCEACSAEEQIADLIAQARTVESMYMEFKHLGDTGHALWDLAVRQGKAEQEGAARLASAVAGHTETYVRSRAMSGIKLASLTMTVGDPQEAVIGAQALKDARSLRSRRAADDLRDLARRATVFERIDEVDELRHDIRNVLAAS</sequence>
<gene>
    <name evidence="2" type="ordered locus">Kfla_0841</name>
</gene>
<dbReference type="HOGENOM" id="CLU_1336057_0_0_11"/>
<reference evidence="3" key="1">
    <citation type="submission" date="2009-09" db="EMBL/GenBank/DDBJ databases">
        <title>The complete genome of Kribbella flavida DSM 17836.</title>
        <authorList>
            <consortium name="US DOE Joint Genome Institute (JGI-PGF)"/>
            <person name="Lucas S."/>
            <person name="Copeland A."/>
            <person name="Lapidus A."/>
            <person name="Glavina del Rio T."/>
            <person name="Dalin E."/>
            <person name="Tice H."/>
            <person name="Bruce D."/>
            <person name="Goodwin L."/>
            <person name="Pitluck S."/>
            <person name="Kyrpides N."/>
            <person name="Mavromatis K."/>
            <person name="Ivanova N."/>
            <person name="Saunders E."/>
            <person name="Brettin T."/>
            <person name="Detter J.C."/>
            <person name="Han C."/>
            <person name="Larimer F."/>
            <person name="Land M."/>
            <person name="Hauser L."/>
            <person name="Markowitz V."/>
            <person name="Cheng J.-F."/>
            <person name="Hugenholtz P."/>
            <person name="Woyke T."/>
            <person name="Wu D."/>
            <person name="Pukall R."/>
            <person name="Klenk H.-P."/>
            <person name="Eisen J.A."/>
        </authorList>
    </citation>
    <scope>NUCLEOTIDE SEQUENCE [LARGE SCALE GENOMIC DNA]</scope>
    <source>
        <strain evidence="3">DSM 17836 / JCM 10339 / NBRC 14399</strain>
    </source>
</reference>
<accession>D2PZV2</accession>
<dbReference type="Gene3D" id="1.10.260.40">
    <property type="entry name" value="lambda repressor-like DNA-binding domains"/>
    <property type="match status" value="1"/>
</dbReference>
<evidence type="ECO:0000313" key="3">
    <source>
        <dbReference type="Proteomes" id="UP000007967"/>
    </source>
</evidence>
<dbReference type="OrthoDB" id="4966777at2"/>
<dbReference type="InterPro" id="IPR010982">
    <property type="entry name" value="Lambda_DNA-bd_dom_sf"/>
</dbReference>
<name>D2PZV2_KRIFD</name>
<evidence type="ECO:0000313" key="2">
    <source>
        <dbReference type="EMBL" id="ADB29950.1"/>
    </source>
</evidence>
<dbReference type="PROSITE" id="PS50943">
    <property type="entry name" value="HTH_CROC1"/>
    <property type="match status" value="1"/>
</dbReference>
<dbReference type="SUPFAM" id="SSF47413">
    <property type="entry name" value="lambda repressor-like DNA-binding domains"/>
    <property type="match status" value="1"/>
</dbReference>
<evidence type="ECO:0000259" key="1">
    <source>
        <dbReference type="PROSITE" id="PS50943"/>
    </source>
</evidence>
<dbReference type="AlphaFoldDB" id="D2PZV2"/>
<feature type="domain" description="HTH cro/C1-type" evidence="1">
    <location>
        <begin position="20"/>
        <end position="76"/>
    </location>
</feature>
<organism evidence="2 3">
    <name type="scientific">Kribbella flavida (strain DSM 17836 / JCM 10339 / NBRC 14399)</name>
    <dbReference type="NCBI Taxonomy" id="479435"/>
    <lineage>
        <taxon>Bacteria</taxon>
        <taxon>Bacillati</taxon>
        <taxon>Actinomycetota</taxon>
        <taxon>Actinomycetes</taxon>
        <taxon>Propionibacteriales</taxon>
        <taxon>Kribbellaceae</taxon>
        <taxon>Kribbella</taxon>
    </lineage>
</organism>
<proteinExistence type="predicted"/>
<dbReference type="InterPro" id="IPR001387">
    <property type="entry name" value="Cro/C1-type_HTH"/>
</dbReference>